<keyword evidence="3" id="KW-1185">Reference proteome</keyword>
<dbReference type="EMBL" id="QPFP01000006">
    <property type="protein sequence ID" value="TEB35919.1"/>
    <property type="molecule type" value="Genomic_DNA"/>
</dbReference>
<feature type="compositionally biased region" description="Low complexity" evidence="1">
    <location>
        <begin position="549"/>
        <end position="559"/>
    </location>
</feature>
<protein>
    <submittedName>
        <fullName evidence="2">Uncharacterized protein</fullName>
    </submittedName>
</protein>
<dbReference type="AlphaFoldDB" id="A0A4Y7TQU0"/>
<dbReference type="OrthoDB" id="1394818at2759"/>
<dbReference type="Pfam" id="PF10428">
    <property type="entry name" value="SOG2"/>
    <property type="match status" value="1"/>
</dbReference>
<feature type="region of interest" description="Disordered" evidence="1">
    <location>
        <begin position="156"/>
        <end position="222"/>
    </location>
</feature>
<feature type="compositionally biased region" description="Polar residues" evidence="1">
    <location>
        <begin position="212"/>
        <end position="221"/>
    </location>
</feature>
<name>A0A4Y7TQU0_COPMI</name>
<proteinExistence type="predicted"/>
<dbReference type="SUPFAM" id="SSF52075">
    <property type="entry name" value="Outer arm dynein light chain 1"/>
    <property type="match status" value="1"/>
</dbReference>
<organism evidence="2 3">
    <name type="scientific">Coprinellus micaceus</name>
    <name type="common">Glistening ink-cap mushroom</name>
    <name type="synonym">Coprinus micaceus</name>
    <dbReference type="NCBI Taxonomy" id="71717"/>
    <lineage>
        <taxon>Eukaryota</taxon>
        <taxon>Fungi</taxon>
        <taxon>Dikarya</taxon>
        <taxon>Basidiomycota</taxon>
        <taxon>Agaricomycotina</taxon>
        <taxon>Agaricomycetes</taxon>
        <taxon>Agaricomycetidae</taxon>
        <taxon>Agaricales</taxon>
        <taxon>Agaricineae</taxon>
        <taxon>Psathyrellaceae</taxon>
        <taxon>Coprinellus</taxon>
    </lineage>
</organism>
<dbReference type="STRING" id="71717.A0A4Y7TQU0"/>
<evidence type="ECO:0000313" key="2">
    <source>
        <dbReference type="EMBL" id="TEB35919.1"/>
    </source>
</evidence>
<sequence>QVFSFSRNKITRLPQYFGQFKNLEILKLDRNPLEWPPRNIVQGDVPHEDEEAMKEWIAGILEWIDYNTSPLKANDDSGYGETSDWDANPKQGKHKAWRFPLQELDAESAASSHNRTFSVDSQASSYHDDSVLEMSSTRNRGPGHFKRALYNTIVTAPDHSPVRPSEVYLSSPADSEKFDLQSSSSQNGLSDVSNAHSAHLRAASVATEQRKPTSNYVSAKQSLPDLRSPQWTKLTESPEQTFTDFMASQAEPMSRTATIKQHSVASIDIKTEAAPAPSSPDRPTPTPSMAFERNSYFQRLSTMPTSVKLSPPLLCLVETARSILFVTSQIYQTIEHYANHAIDEKYSAAFKRVLEPANTDMLLLIRALDRFDTTSQKSLPPPHICRAIADTCRNTVVVTNKAVVMFAIQLRMAPCEDHRYSRWILLELYASTAEISVAWQNLLPHMDSLKTFLHAKLSHHSRPSLSSHEYQQGESPYPALRLRNADFAAARTHNARRHAGSFSYRDVELGKVLPSIDEPLGSSGGIAGQTPTLRIPKRQATAPPTAPALGSLGSSLSLPGPHPPPFSFGRADGPSLPRHHSREPSFDQPLRSAPTGSKLKSLDLPTAVRQKPDRDTLLSIRQTVDSSSKVWDMIEDAITPSDATSREVVRKTREISRKLSIGLRNAIDSDKLSDPHLNENAQSFLKVSTPASSLVAIGLTATCFSL</sequence>
<feature type="region of interest" description="Disordered" evidence="1">
    <location>
        <begin position="537"/>
        <end position="608"/>
    </location>
</feature>
<feature type="non-terminal residue" evidence="2">
    <location>
        <position position="1"/>
    </location>
</feature>
<reference evidence="2 3" key="1">
    <citation type="journal article" date="2019" name="Nat. Ecol. Evol.">
        <title>Megaphylogeny resolves global patterns of mushroom evolution.</title>
        <authorList>
            <person name="Varga T."/>
            <person name="Krizsan K."/>
            <person name="Foldi C."/>
            <person name="Dima B."/>
            <person name="Sanchez-Garcia M."/>
            <person name="Sanchez-Ramirez S."/>
            <person name="Szollosi G.J."/>
            <person name="Szarkandi J.G."/>
            <person name="Papp V."/>
            <person name="Albert L."/>
            <person name="Andreopoulos W."/>
            <person name="Angelini C."/>
            <person name="Antonin V."/>
            <person name="Barry K.W."/>
            <person name="Bougher N.L."/>
            <person name="Buchanan P."/>
            <person name="Buyck B."/>
            <person name="Bense V."/>
            <person name="Catcheside P."/>
            <person name="Chovatia M."/>
            <person name="Cooper J."/>
            <person name="Damon W."/>
            <person name="Desjardin D."/>
            <person name="Finy P."/>
            <person name="Geml J."/>
            <person name="Haridas S."/>
            <person name="Hughes K."/>
            <person name="Justo A."/>
            <person name="Karasinski D."/>
            <person name="Kautmanova I."/>
            <person name="Kiss B."/>
            <person name="Kocsube S."/>
            <person name="Kotiranta H."/>
            <person name="LaButti K.M."/>
            <person name="Lechner B.E."/>
            <person name="Liimatainen K."/>
            <person name="Lipzen A."/>
            <person name="Lukacs Z."/>
            <person name="Mihaltcheva S."/>
            <person name="Morgado L.N."/>
            <person name="Niskanen T."/>
            <person name="Noordeloos M.E."/>
            <person name="Ohm R.A."/>
            <person name="Ortiz-Santana B."/>
            <person name="Ovrebo C."/>
            <person name="Racz N."/>
            <person name="Riley R."/>
            <person name="Savchenko A."/>
            <person name="Shiryaev A."/>
            <person name="Soop K."/>
            <person name="Spirin V."/>
            <person name="Szebenyi C."/>
            <person name="Tomsovsky M."/>
            <person name="Tulloss R.E."/>
            <person name="Uehling J."/>
            <person name="Grigoriev I.V."/>
            <person name="Vagvolgyi C."/>
            <person name="Papp T."/>
            <person name="Martin F.M."/>
            <person name="Miettinen O."/>
            <person name="Hibbett D.S."/>
            <person name="Nagy L.G."/>
        </authorList>
    </citation>
    <scope>NUCLEOTIDE SEQUENCE [LARGE SCALE GENOMIC DNA]</scope>
    <source>
        <strain evidence="2 3">FP101781</strain>
    </source>
</reference>
<dbReference type="InterPro" id="IPR019487">
    <property type="entry name" value="RAM_signalling_pathway_SOG2"/>
</dbReference>
<evidence type="ECO:0000256" key="1">
    <source>
        <dbReference type="SAM" id="MobiDB-lite"/>
    </source>
</evidence>
<comment type="caution">
    <text evidence="2">The sequence shown here is derived from an EMBL/GenBank/DDBJ whole genome shotgun (WGS) entry which is preliminary data.</text>
</comment>
<gene>
    <name evidence="2" type="ORF">FA13DRAFT_1623434</name>
</gene>
<dbReference type="Proteomes" id="UP000298030">
    <property type="component" value="Unassembled WGS sequence"/>
</dbReference>
<accession>A0A4Y7TQU0</accession>
<feature type="compositionally biased region" description="Polar residues" evidence="1">
    <location>
        <begin position="116"/>
        <end position="125"/>
    </location>
</feature>
<feature type="region of interest" description="Disordered" evidence="1">
    <location>
        <begin position="116"/>
        <end position="143"/>
    </location>
</feature>
<evidence type="ECO:0000313" key="3">
    <source>
        <dbReference type="Proteomes" id="UP000298030"/>
    </source>
</evidence>
<feature type="compositionally biased region" description="Polar residues" evidence="1">
    <location>
        <begin position="180"/>
        <end position="196"/>
    </location>
</feature>